<dbReference type="InterPro" id="IPR036322">
    <property type="entry name" value="WD40_repeat_dom_sf"/>
</dbReference>
<keyword evidence="1" id="KW-0472">Membrane</keyword>
<accession>A0A6L7GJZ3</accession>
<dbReference type="PROSITE" id="PS50104">
    <property type="entry name" value="TIR"/>
    <property type="match status" value="1"/>
</dbReference>
<organism evidence="3 4">
    <name type="scientific">Gordonia mangrovi</name>
    <dbReference type="NCBI Taxonomy" id="2665643"/>
    <lineage>
        <taxon>Bacteria</taxon>
        <taxon>Bacillati</taxon>
        <taxon>Actinomycetota</taxon>
        <taxon>Actinomycetes</taxon>
        <taxon>Mycobacteriales</taxon>
        <taxon>Gordoniaceae</taxon>
        <taxon>Gordonia</taxon>
    </lineage>
</organism>
<dbReference type="InterPro" id="IPR000157">
    <property type="entry name" value="TIR_dom"/>
</dbReference>
<proteinExistence type="predicted"/>
<feature type="transmembrane region" description="Helical" evidence="1">
    <location>
        <begin position="181"/>
        <end position="200"/>
    </location>
</feature>
<dbReference type="Proteomes" id="UP000475545">
    <property type="component" value="Unassembled WGS sequence"/>
</dbReference>
<keyword evidence="1" id="KW-1133">Transmembrane helix</keyword>
<comment type="caution">
    <text evidence="3">The sequence shown here is derived from an EMBL/GenBank/DDBJ whole genome shotgun (WGS) entry which is preliminary data.</text>
</comment>
<dbReference type="InterPro" id="IPR015943">
    <property type="entry name" value="WD40/YVTN_repeat-like_dom_sf"/>
</dbReference>
<protein>
    <submittedName>
        <fullName evidence="3">TIR domain-containing protein</fullName>
    </submittedName>
</protein>
<dbReference type="SUPFAM" id="SSF52200">
    <property type="entry name" value="Toll/Interleukin receptor TIR domain"/>
    <property type="match status" value="1"/>
</dbReference>
<dbReference type="SUPFAM" id="SSF50978">
    <property type="entry name" value="WD40 repeat-like"/>
    <property type="match status" value="1"/>
</dbReference>
<dbReference type="Gene3D" id="3.40.50.10140">
    <property type="entry name" value="Toll/interleukin-1 receptor homology (TIR) domain"/>
    <property type="match status" value="1"/>
</dbReference>
<dbReference type="AlphaFoldDB" id="A0A6L7GJZ3"/>
<dbReference type="Gene3D" id="2.130.10.10">
    <property type="entry name" value="YVTN repeat-like/Quinoprotein amine dehydrogenase"/>
    <property type="match status" value="1"/>
</dbReference>
<dbReference type="InterPro" id="IPR035897">
    <property type="entry name" value="Toll_tir_struct_dom_sf"/>
</dbReference>
<dbReference type="GO" id="GO:0007165">
    <property type="term" value="P:signal transduction"/>
    <property type="evidence" value="ECO:0007669"/>
    <property type="project" value="InterPro"/>
</dbReference>
<evidence type="ECO:0000313" key="3">
    <source>
        <dbReference type="EMBL" id="MXP20216.1"/>
    </source>
</evidence>
<dbReference type="RefSeq" id="WP_160900384.1">
    <property type="nucleotide sequence ID" value="NZ_CP102850.1"/>
</dbReference>
<gene>
    <name evidence="3" type="ORF">GIY30_02370</name>
</gene>
<keyword evidence="1" id="KW-0812">Transmembrane</keyword>
<evidence type="ECO:0000256" key="1">
    <source>
        <dbReference type="SAM" id="Phobius"/>
    </source>
</evidence>
<sequence>MTGHIFISYSRTDGAGPALALADRLRARGSAVWIDQRNIPVTVPWMAEITTAIWGAAAFVVIDTPAWRSSENCQTETQIAQSCSAPEFMVPPGSDLDRFTAELVTMILHFPPEERTRSELFERADRWAHHGRQQRVLASGRTLAKYRGFTRRQATRIPTEVSAYLTASERRQRRRKTWRRAGSLAAVVLVLGGIAVFNGLHGAQQNIDDATQSFSGKQKYEAAWETNPYVHLDLLSQSDSSGTMDRAQFSRAFGVPLPDAVTAEGAAPQLQRNLDESRHPGTAPASGMVAQLDNSRRTITVERDGKPYRTITLSTSTPAMAWSPAQEWLLVADGPDVVAHDVNYGNDTLRLRGGKGNLTALAVDDDGVSGLTVGGEIIHWPTPFGSRVASNHSVFSDAVAIPDTDQALVLTDSGTLVTMSLPDSSVARTQTLPGAGPALSTTNIALSADGNNAVVPSVDITSGEATAILVSLTDSATRTFGLPGCVPFDSAWASPEIVYVACGNAGAGLLNITNGGFTLTPLPYSLRATSVTGTDSRLYVGTNIGLVLHMDPASMSLVSDSGTGCPQDMESLIVSHDGNYVYHGGDAAGNAGCGARGNFTNPAEPRWDRLVYPWQTIDRAAATALSDDGKFVAFGFADGTIRVFTTDTGEPIVIVRPATGSVRGLAFNSSGSQILAVTNDGTALQIGVDVKAADLTHQRQRANELLARAGELGLYG</sequence>
<feature type="domain" description="TIR" evidence="2">
    <location>
        <begin position="1"/>
        <end position="129"/>
    </location>
</feature>
<name>A0A6L7GJZ3_9ACTN</name>
<dbReference type="Pfam" id="PF13676">
    <property type="entry name" value="TIR_2"/>
    <property type="match status" value="1"/>
</dbReference>
<evidence type="ECO:0000259" key="2">
    <source>
        <dbReference type="PROSITE" id="PS50104"/>
    </source>
</evidence>
<keyword evidence="4" id="KW-1185">Reference proteome</keyword>
<evidence type="ECO:0000313" key="4">
    <source>
        <dbReference type="Proteomes" id="UP000475545"/>
    </source>
</evidence>
<reference evidence="3 4" key="1">
    <citation type="submission" date="2019-11" db="EMBL/GenBank/DDBJ databases">
        <title>Gordonia sp. nov., a novel actinobacterium isolated from mangrove soil in Hainan.</title>
        <authorList>
            <person name="Huang X."/>
            <person name="Xie Y."/>
            <person name="Chu X."/>
            <person name="Xiao K."/>
        </authorList>
    </citation>
    <scope>NUCLEOTIDE SEQUENCE [LARGE SCALE GENOMIC DNA]</scope>
    <source>
        <strain evidence="3 4">HNM0687</strain>
    </source>
</reference>
<dbReference type="EMBL" id="WMBR01000001">
    <property type="protein sequence ID" value="MXP20216.1"/>
    <property type="molecule type" value="Genomic_DNA"/>
</dbReference>